<reference evidence="3" key="1">
    <citation type="submission" date="2016-11" db="EMBL/GenBank/DDBJ databases">
        <authorList>
            <person name="Varghese N."/>
            <person name="Submissions S."/>
        </authorList>
    </citation>
    <scope>NUCLEOTIDE SEQUENCE [LARGE SCALE GENOMIC DNA]</scope>
    <source>
        <strain evidence="3">DSM 18829</strain>
    </source>
</reference>
<proteinExistence type="predicted"/>
<organism evidence="2 3">
    <name type="scientific">Flavobacterium terrae</name>
    <dbReference type="NCBI Taxonomy" id="415425"/>
    <lineage>
        <taxon>Bacteria</taxon>
        <taxon>Pseudomonadati</taxon>
        <taxon>Bacteroidota</taxon>
        <taxon>Flavobacteriia</taxon>
        <taxon>Flavobacteriales</taxon>
        <taxon>Flavobacteriaceae</taxon>
        <taxon>Flavobacterium</taxon>
    </lineage>
</organism>
<feature type="chain" id="PRO_5012386938" description="Lipoprotein" evidence="1">
    <location>
        <begin position="21"/>
        <end position="130"/>
    </location>
</feature>
<dbReference type="RefSeq" id="WP_073307841.1">
    <property type="nucleotide sequence ID" value="NZ_FQZI01000001.1"/>
</dbReference>
<dbReference type="Proteomes" id="UP000184488">
    <property type="component" value="Unassembled WGS sequence"/>
</dbReference>
<dbReference type="STRING" id="415425.SAMN05444363_0267"/>
<name>A0A1M6AKN6_9FLAO</name>
<sequence length="130" mass="14696">MKKYISLVIATVSLIGCASAQNDNTINQKLDSKSDKEIVLVKVIDDSRCPEGVQCIWAGEVTIEVAAYENKKIVEQVQFTVNTKSKEEIVSWFTKHLPTQTNQLKGISILPYPKDGVTRKLEDYFIKLNY</sequence>
<keyword evidence="1" id="KW-0732">Signal</keyword>
<feature type="signal peptide" evidence="1">
    <location>
        <begin position="1"/>
        <end position="20"/>
    </location>
</feature>
<dbReference type="EMBL" id="FQZI01000001">
    <property type="protein sequence ID" value="SHI37074.1"/>
    <property type="molecule type" value="Genomic_DNA"/>
</dbReference>
<dbReference type="AlphaFoldDB" id="A0A1M6AKN6"/>
<keyword evidence="3" id="KW-1185">Reference proteome</keyword>
<evidence type="ECO:0000256" key="1">
    <source>
        <dbReference type="SAM" id="SignalP"/>
    </source>
</evidence>
<dbReference type="PROSITE" id="PS51257">
    <property type="entry name" value="PROKAR_LIPOPROTEIN"/>
    <property type="match status" value="1"/>
</dbReference>
<evidence type="ECO:0000313" key="2">
    <source>
        <dbReference type="EMBL" id="SHI37074.1"/>
    </source>
</evidence>
<evidence type="ECO:0008006" key="4">
    <source>
        <dbReference type="Google" id="ProtNLM"/>
    </source>
</evidence>
<protein>
    <recommendedName>
        <fullName evidence="4">Lipoprotein</fullName>
    </recommendedName>
</protein>
<gene>
    <name evidence="2" type="ORF">SAMN05444363_0267</name>
</gene>
<accession>A0A1M6AKN6</accession>
<dbReference type="OrthoDB" id="163809at2"/>
<evidence type="ECO:0000313" key="3">
    <source>
        <dbReference type="Proteomes" id="UP000184488"/>
    </source>
</evidence>